<proteinExistence type="predicted"/>
<feature type="transmembrane region" description="Helical" evidence="1">
    <location>
        <begin position="47"/>
        <end position="65"/>
    </location>
</feature>
<evidence type="ECO:0000313" key="2">
    <source>
        <dbReference type="EMBL" id="KKN98473.1"/>
    </source>
</evidence>
<feature type="transmembrane region" description="Helical" evidence="1">
    <location>
        <begin position="7"/>
        <end position="27"/>
    </location>
</feature>
<dbReference type="EMBL" id="LAZR01000051">
    <property type="protein sequence ID" value="KKN98473.1"/>
    <property type="molecule type" value="Genomic_DNA"/>
</dbReference>
<dbReference type="AlphaFoldDB" id="A0A0F9Y1C7"/>
<keyword evidence="1" id="KW-0812">Transmembrane</keyword>
<name>A0A0F9Y1C7_9ZZZZ</name>
<keyword evidence="1" id="KW-0472">Membrane</keyword>
<evidence type="ECO:0000256" key="1">
    <source>
        <dbReference type="SAM" id="Phobius"/>
    </source>
</evidence>
<protein>
    <submittedName>
        <fullName evidence="2">Uncharacterized protein</fullName>
    </submittedName>
</protein>
<keyword evidence="1" id="KW-1133">Transmembrane helix</keyword>
<comment type="caution">
    <text evidence="2">The sequence shown here is derived from an EMBL/GenBank/DDBJ whole genome shotgun (WGS) entry which is preliminary data.</text>
</comment>
<sequence>MKYLLRTSFVGGFVFTVSLYTFIQDWMGLEAFVQFAKDNWEYMSPGWGFLGMFVGLCIHSIACKLSETTPSESL</sequence>
<organism evidence="2">
    <name type="scientific">marine sediment metagenome</name>
    <dbReference type="NCBI Taxonomy" id="412755"/>
    <lineage>
        <taxon>unclassified sequences</taxon>
        <taxon>metagenomes</taxon>
        <taxon>ecological metagenomes</taxon>
    </lineage>
</organism>
<reference evidence="2" key="1">
    <citation type="journal article" date="2015" name="Nature">
        <title>Complex archaea that bridge the gap between prokaryotes and eukaryotes.</title>
        <authorList>
            <person name="Spang A."/>
            <person name="Saw J.H."/>
            <person name="Jorgensen S.L."/>
            <person name="Zaremba-Niedzwiedzka K."/>
            <person name="Martijn J."/>
            <person name="Lind A.E."/>
            <person name="van Eijk R."/>
            <person name="Schleper C."/>
            <person name="Guy L."/>
            <person name="Ettema T.J."/>
        </authorList>
    </citation>
    <scope>NUCLEOTIDE SEQUENCE</scope>
</reference>
<accession>A0A0F9Y1C7</accession>
<gene>
    <name evidence="2" type="ORF">LCGC14_0145840</name>
</gene>